<organism evidence="3 4">
    <name type="scientific">Candidatus Falkowbacteria bacterium CG23_combo_of_CG06-09_8_20_14_all_49_15</name>
    <dbReference type="NCBI Taxonomy" id="1974572"/>
    <lineage>
        <taxon>Bacteria</taxon>
        <taxon>Candidatus Falkowiibacteriota</taxon>
    </lineage>
</organism>
<reference evidence="3 4" key="1">
    <citation type="submission" date="2017-09" db="EMBL/GenBank/DDBJ databases">
        <title>Depth-based differentiation of microbial function through sediment-hosted aquifers and enrichment of novel symbionts in the deep terrestrial subsurface.</title>
        <authorList>
            <person name="Probst A.J."/>
            <person name="Ladd B."/>
            <person name="Jarett J.K."/>
            <person name="Geller-Mcgrath D.E."/>
            <person name="Sieber C.M."/>
            <person name="Emerson J.B."/>
            <person name="Anantharaman K."/>
            <person name="Thomas B.C."/>
            <person name="Malmstrom R."/>
            <person name="Stieglmeier M."/>
            <person name="Klingl A."/>
            <person name="Woyke T."/>
            <person name="Ryan C.M."/>
            <person name="Banfield J.F."/>
        </authorList>
    </citation>
    <scope>NUCLEOTIDE SEQUENCE [LARGE SCALE GENOMIC DNA]</scope>
    <source>
        <strain evidence="3">CG23_combo_of_CG06-09_8_20_14_all_49_15</strain>
    </source>
</reference>
<dbReference type="AlphaFoldDB" id="A0A2G9ZLB3"/>
<evidence type="ECO:0008006" key="5">
    <source>
        <dbReference type="Google" id="ProtNLM"/>
    </source>
</evidence>
<accession>A0A2G9ZLB3</accession>
<feature type="region of interest" description="Disordered" evidence="1">
    <location>
        <begin position="141"/>
        <end position="176"/>
    </location>
</feature>
<feature type="transmembrane region" description="Helical" evidence="2">
    <location>
        <begin position="48"/>
        <end position="79"/>
    </location>
</feature>
<evidence type="ECO:0000256" key="2">
    <source>
        <dbReference type="SAM" id="Phobius"/>
    </source>
</evidence>
<protein>
    <recommendedName>
        <fullName evidence="5">PrgI family protein</fullName>
    </recommendedName>
</protein>
<keyword evidence="2" id="KW-1133">Transmembrane helix</keyword>
<evidence type="ECO:0000313" key="3">
    <source>
        <dbReference type="EMBL" id="PIP33966.1"/>
    </source>
</evidence>
<comment type="caution">
    <text evidence="3">The sequence shown here is derived from an EMBL/GenBank/DDBJ whole genome shotgun (WGS) entry which is preliminary data.</text>
</comment>
<name>A0A2G9ZLB3_9BACT</name>
<evidence type="ECO:0000313" key="4">
    <source>
        <dbReference type="Proteomes" id="UP000230729"/>
    </source>
</evidence>
<dbReference type="Proteomes" id="UP000230729">
    <property type="component" value="Unassembled WGS sequence"/>
</dbReference>
<dbReference type="EMBL" id="PCSD01000032">
    <property type="protein sequence ID" value="PIP33966.1"/>
    <property type="molecule type" value="Genomic_DNA"/>
</dbReference>
<feature type="compositionally biased region" description="Basic and acidic residues" evidence="1">
    <location>
        <begin position="143"/>
        <end position="159"/>
    </location>
</feature>
<feature type="transmembrane region" description="Helical" evidence="2">
    <location>
        <begin position="25"/>
        <end position="42"/>
    </location>
</feature>
<keyword evidence="2" id="KW-0472">Membrane</keyword>
<evidence type="ECO:0000256" key="1">
    <source>
        <dbReference type="SAM" id="MobiDB-lite"/>
    </source>
</evidence>
<keyword evidence="2" id="KW-0812">Transmembrane</keyword>
<gene>
    <name evidence="3" type="ORF">COX22_01600</name>
</gene>
<proteinExistence type="predicted"/>
<feature type="compositionally biased region" description="Basic and acidic residues" evidence="1">
    <location>
        <begin position="167"/>
        <end position="176"/>
    </location>
</feature>
<sequence length="176" mass="20119">MQQFVVPQFIDVEDKIIGPVTVRQFIIMLFGFMLIALCYKIFDFSAFLFFGLIIFAVSGIISFTRINGMAFHFFILNFIQTSKRPSLRVWDNRHNAIKRDEADSRKTLVEEKNTLLAKHYDVSRLAELALIADTHGTFGGRTTDQENVRRPDTAEEDARPAGLADVNQKKDLPMTD</sequence>